<evidence type="ECO:0000256" key="1">
    <source>
        <dbReference type="SAM" id="MobiDB-lite"/>
    </source>
</evidence>
<name>A0A0C2SP04_AMAMK</name>
<reference evidence="2 3" key="1">
    <citation type="submission" date="2014-04" db="EMBL/GenBank/DDBJ databases">
        <title>Evolutionary Origins and Diversification of the Mycorrhizal Mutualists.</title>
        <authorList>
            <consortium name="DOE Joint Genome Institute"/>
            <consortium name="Mycorrhizal Genomics Consortium"/>
            <person name="Kohler A."/>
            <person name="Kuo A."/>
            <person name="Nagy L.G."/>
            <person name="Floudas D."/>
            <person name="Copeland A."/>
            <person name="Barry K.W."/>
            <person name="Cichocki N."/>
            <person name="Veneault-Fourrey C."/>
            <person name="LaButti K."/>
            <person name="Lindquist E.A."/>
            <person name="Lipzen A."/>
            <person name="Lundell T."/>
            <person name="Morin E."/>
            <person name="Murat C."/>
            <person name="Riley R."/>
            <person name="Ohm R."/>
            <person name="Sun H."/>
            <person name="Tunlid A."/>
            <person name="Henrissat B."/>
            <person name="Grigoriev I.V."/>
            <person name="Hibbett D.S."/>
            <person name="Martin F."/>
        </authorList>
    </citation>
    <scope>NUCLEOTIDE SEQUENCE [LARGE SCALE GENOMIC DNA]</scope>
    <source>
        <strain evidence="2 3">Koide BX008</strain>
    </source>
</reference>
<gene>
    <name evidence="2" type="ORF">M378DRAFT_28520</name>
</gene>
<dbReference type="AlphaFoldDB" id="A0A0C2SP04"/>
<dbReference type="Proteomes" id="UP000054549">
    <property type="component" value="Unassembled WGS sequence"/>
</dbReference>
<evidence type="ECO:0000313" key="2">
    <source>
        <dbReference type="EMBL" id="KIL55724.1"/>
    </source>
</evidence>
<proteinExistence type="predicted"/>
<keyword evidence="3" id="KW-1185">Reference proteome</keyword>
<dbReference type="InParanoid" id="A0A0C2SP04"/>
<accession>A0A0C2SP04</accession>
<feature type="compositionally biased region" description="Acidic residues" evidence="1">
    <location>
        <begin position="51"/>
        <end position="77"/>
    </location>
</feature>
<dbReference type="HOGENOM" id="CLU_2120483_0_0_1"/>
<sequence length="114" mass="12897">MSYRKRVVWSSSEIEDCVVEYTDLYSALDVLLRERREEGETPVAVKIELPDNVDEDPVDSASEPEQDLEEMQSGDELDGSRGSESDAEVDEGEQVIQSEIQDDNGLQVEYFADF</sequence>
<organism evidence="2 3">
    <name type="scientific">Amanita muscaria (strain Koide BX008)</name>
    <dbReference type="NCBI Taxonomy" id="946122"/>
    <lineage>
        <taxon>Eukaryota</taxon>
        <taxon>Fungi</taxon>
        <taxon>Dikarya</taxon>
        <taxon>Basidiomycota</taxon>
        <taxon>Agaricomycotina</taxon>
        <taxon>Agaricomycetes</taxon>
        <taxon>Agaricomycetidae</taxon>
        <taxon>Agaricales</taxon>
        <taxon>Pluteineae</taxon>
        <taxon>Amanitaceae</taxon>
        <taxon>Amanita</taxon>
    </lineage>
</organism>
<dbReference type="EMBL" id="KN818480">
    <property type="protein sequence ID" value="KIL55724.1"/>
    <property type="molecule type" value="Genomic_DNA"/>
</dbReference>
<feature type="region of interest" description="Disordered" evidence="1">
    <location>
        <begin position="37"/>
        <end position="104"/>
    </location>
</feature>
<protein>
    <submittedName>
        <fullName evidence="2">Uncharacterized protein</fullName>
    </submittedName>
</protein>
<evidence type="ECO:0000313" key="3">
    <source>
        <dbReference type="Proteomes" id="UP000054549"/>
    </source>
</evidence>